<dbReference type="GO" id="GO:0004519">
    <property type="term" value="F:endonuclease activity"/>
    <property type="evidence" value="ECO:0007669"/>
    <property type="project" value="UniProtKB-KW"/>
</dbReference>
<evidence type="ECO:0000256" key="2">
    <source>
        <dbReference type="ARBA" id="ARBA00022741"/>
    </source>
</evidence>
<dbReference type="EMBL" id="WAEL01000002">
    <property type="protein sequence ID" value="NID09801.1"/>
    <property type="molecule type" value="Genomic_DNA"/>
</dbReference>
<keyword evidence="3 7" id="KW-0378">Hydrolase</keyword>
<reference evidence="11" key="1">
    <citation type="submission" date="2019-09" db="EMBL/GenBank/DDBJ databases">
        <authorList>
            <person name="Jung D.-H."/>
        </authorList>
    </citation>
    <scope>NUCLEOTIDE SEQUENCE [LARGE SCALE GENOMIC DNA]</scope>
    <source>
        <strain evidence="11">JA-25</strain>
    </source>
</reference>
<dbReference type="Gene3D" id="3.30.1370.110">
    <property type="match status" value="1"/>
</dbReference>
<keyword evidence="2 7" id="KW-0547">Nucleotide-binding</keyword>
<dbReference type="PANTHER" id="PTHR48466">
    <property type="entry name" value="OS10G0509000 PROTEIN-RELATED"/>
    <property type="match status" value="1"/>
</dbReference>
<feature type="coiled-coil region" evidence="8">
    <location>
        <begin position="513"/>
        <end position="608"/>
    </location>
</feature>
<dbReference type="InterPro" id="IPR005747">
    <property type="entry name" value="MutS2"/>
</dbReference>
<dbReference type="HAMAP" id="MF_00092">
    <property type="entry name" value="MutS2"/>
    <property type="match status" value="1"/>
</dbReference>
<dbReference type="NCBIfam" id="TIGR01069">
    <property type="entry name" value="mutS2"/>
    <property type="match status" value="1"/>
</dbReference>
<evidence type="ECO:0000256" key="8">
    <source>
        <dbReference type="SAM" id="Coils"/>
    </source>
</evidence>
<dbReference type="InterPro" id="IPR045076">
    <property type="entry name" value="MutS"/>
</dbReference>
<evidence type="ECO:0000256" key="6">
    <source>
        <dbReference type="ARBA" id="ARBA00023125"/>
    </source>
</evidence>
<organism evidence="10 11">
    <name type="scientific">Fibrivirga algicola</name>
    <dbReference type="NCBI Taxonomy" id="2950420"/>
    <lineage>
        <taxon>Bacteria</taxon>
        <taxon>Pseudomonadati</taxon>
        <taxon>Bacteroidota</taxon>
        <taxon>Cytophagia</taxon>
        <taxon>Cytophagales</taxon>
        <taxon>Spirosomataceae</taxon>
        <taxon>Fibrivirga</taxon>
    </lineage>
</organism>
<dbReference type="InterPro" id="IPR000432">
    <property type="entry name" value="DNA_mismatch_repair_MutS_C"/>
</dbReference>
<dbReference type="InterPro" id="IPR036063">
    <property type="entry name" value="Smr_dom_sf"/>
</dbReference>
<dbReference type="PANTHER" id="PTHR48466:SF2">
    <property type="entry name" value="OS10G0509000 PROTEIN"/>
    <property type="match status" value="1"/>
</dbReference>
<dbReference type="RefSeq" id="WP_085412315.1">
    <property type="nucleotide sequence ID" value="NZ_WAEL01000002.1"/>
</dbReference>
<dbReference type="EC" id="3.6.4.-" evidence="7"/>
<dbReference type="SMART" id="SM00534">
    <property type="entry name" value="MUTSac"/>
    <property type="match status" value="1"/>
</dbReference>
<dbReference type="InterPro" id="IPR027417">
    <property type="entry name" value="P-loop_NTPase"/>
</dbReference>
<evidence type="ECO:0000313" key="10">
    <source>
        <dbReference type="EMBL" id="NID09801.1"/>
    </source>
</evidence>
<name>A0ABX0QEY0_9BACT</name>
<dbReference type="InterPro" id="IPR002625">
    <property type="entry name" value="Smr_dom"/>
</dbReference>
<gene>
    <name evidence="7" type="primary">mutS2</name>
    <name evidence="7" type="synonym">rqcU</name>
    <name evidence="10" type="ORF">F7231_06430</name>
</gene>
<dbReference type="InterPro" id="IPR036187">
    <property type="entry name" value="DNA_mismatch_repair_MutS_sf"/>
</dbReference>
<keyword evidence="4 7" id="KW-0067">ATP-binding</keyword>
<keyword evidence="11" id="KW-1185">Reference proteome</keyword>
<dbReference type="SMART" id="SM00533">
    <property type="entry name" value="MUTSd"/>
    <property type="match status" value="1"/>
</dbReference>
<dbReference type="Gene3D" id="3.40.50.300">
    <property type="entry name" value="P-loop containing nucleotide triphosphate hydrolases"/>
    <property type="match status" value="1"/>
</dbReference>
<comment type="subunit">
    <text evidence="7">Homodimer. Binds to stalled ribosomes, contacting rRNA.</text>
</comment>
<dbReference type="SUPFAM" id="SSF48334">
    <property type="entry name" value="DNA repair protein MutS, domain III"/>
    <property type="match status" value="1"/>
</dbReference>
<comment type="function">
    <text evidence="7">Acts as a ribosome collision sensor, splitting the ribosome into its 2 subunits. Detects stalled/collided 70S ribosomes which it binds and splits by an ATP-hydrolysis driven conformational change. Acts upstream of the ribosome quality control system (RQC), a ribosome-associated complex that mediates the extraction of incompletely synthesized nascent chains from stalled ribosomes and their subsequent degradation. Probably generates substrates for RQC.</text>
</comment>
<evidence type="ECO:0000256" key="5">
    <source>
        <dbReference type="ARBA" id="ARBA00022884"/>
    </source>
</evidence>
<proteinExistence type="inferred from homology"/>
<dbReference type="InterPro" id="IPR007696">
    <property type="entry name" value="DNA_mismatch_repair_MutS_core"/>
</dbReference>
<reference evidence="11" key="2">
    <citation type="submission" date="2023-07" db="EMBL/GenBank/DDBJ databases">
        <authorList>
            <person name="Jung D.-H."/>
        </authorList>
    </citation>
    <scope>NUCLEOTIDE SEQUENCE [LARGE SCALE GENOMIC DNA]</scope>
    <source>
        <strain evidence="11">JA-25</strain>
    </source>
</reference>
<dbReference type="Pfam" id="PF20297">
    <property type="entry name" value="MSSS"/>
    <property type="match status" value="1"/>
</dbReference>
<dbReference type="Pfam" id="PF01713">
    <property type="entry name" value="Smr"/>
    <property type="match status" value="1"/>
</dbReference>
<keyword evidence="7 10" id="KW-0255">Endonuclease</keyword>
<keyword evidence="7" id="KW-0540">Nuclease</keyword>
<evidence type="ECO:0000256" key="1">
    <source>
        <dbReference type="ARBA" id="ARBA00022730"/>
    </source>
</evidence>
<dbReference type="SUPFAM" id="SSF160443">
    <property type="entry name" value="SMR domain-like"/>
    <property type="match status" value="1"/>
</dbReference>
<evidence type="ECO:0000256" key="7">
    <source>
        <dbReference type="HAMAP-Rule" id="MF_00092"/>
    </source>
</evidence>
<dbReference type="EC" id="3.1.-.-" evidence="7"/>
<dbReference type="InterPro" id="IPR046893">
    <property type="entry name" value="MSSS"/>
</dbReference>
<feature type="domain" description="Smr" evidence="9">
    <location>
        <begin position="729"/>
        <end position="804"/>
    </location>
</feature>
<dbReference type="Proteomes" id="UP000606008">
    <property type="component" value="Unassembled WGS sequence"/>
</dbReference>
<dbReference type="PIRSF" id="PIRSF005814">
    <property type="entry name" value="MutS_YshD"/>
    <property type="match status" value="1"/>
</dbReference>
<evidence type="ECO:0000256" key="3">
    <source>
        <dbReference type="ARBA" id="ARBA00022801"/>
    </source>
</evidence>
<comment type="similarity">
    <text evidence="7">Belongs to the DNA mismatch repair MutS family. MutS2 subfamily.</text>
</comment>
<comment type="function">
    <text evidence="7">Endonuclease that is involved in the suppression of homologous recombination and thus may have a key role in the control of bacterial genetic diversity.</text>
</comment>
<protein>
    <recommendedName>
        <fullName evidence="7">Endonuclease MutS2</fullName>
        <ecNumber evidence="7">3.1.-.-</ecNumber>
    </recommendedName>
    <alternativeName>
        <fullName evidence="7">Ribosome-associated protein quality control-upstream factor</fullName>
        <shortName evidence="7">RQC-upstream factor</shortName>
        <shortName evidence="7">RqcU</shortName>
        <ecNumber evidence="7">3.6.4.-</ecNumber>
    </alternativeName>
</protein>
<dbReference type="SMART" id="SM00463">
    <property type="entry name" value="SMR"/>
    <property type="match status" value="1"/>
</dbReference>
<feature type="binding site" evidence="7">
    <location>
        <begin position="343"/>
        <end position="350"/>
    </location>
    <ligand>
        <name>ATP</name>
        <dbReference type="ChEBI" id="CHEBI:30616"/>
    </ligand>
</feature>
<dbReference type="PROSITE" id="PS50828">
    <property type="entry name" value="SMR"/>
    <property type="match status" value="1"/>
</dbReference>
<keyword evidence="6 7" id="KW-0238">DNA-binding</keyword>
<keyword evidence="5 7" id="KW-0694">RNA-binding</keyword>
<sequence>MLYPNTLEQKLGFDKIRELLRQACISPLGQDYVDKIRFSDNHQLIDKLLRQTYEFTQIVQYEPDFPQSNYLDVRPQLQKARVEGITLMEDEFFDLKLALKTIQDCLRFLANQEEDQYPYLAELAQPVTVDKNLLAALERVIDDRGHVRDNASPELASIRRRIISEQANLRKRLDSILRTARQQGWIPDDLGLTIRGGRLVIPLAAEHKRKIRGFVHDESDTGKTVYIEPAEVFDGNNEVRELEYEERREVYRILLALTDQIRPFLPDLSKAVNFLAQIDFIRAKAKLAGELQAGMPQVMNRPVLNWTAARHPLLYLSHQKQKKSVVPLNILLDDQQRILIISGPNAGGKSIALKTIGLLQYMMQCGLLVPMAEYSDMGVFQNLFIDIGDEQSLENDLSTYSSHLTNMQKFLVGANKRTLFLIDEFGTGTEPGQGGAIAEAILEELNKSGAYGVINTHYTNLKVFADKTAGLINGAMRFDGEKLEPLYELEMGRPGSSFAFEIARKINLPNAVIERAKEKLGNQQVNFEKLLKELDIEKRVFSEKNLDISIKQRKVSQQLAEYTALKTRLDNEQKQLLNTAKAKAKTLVQEANQRIENTIREIKESKADKDTTRQVRAELQQFDQKELKPEVVVEPAKPKEPEEEFVNDNTPIGVGSYVRIDGQTAIGEVLAIRGKDAEVRIGELKSNIKLNRLEKVSRKTYREAVGIREKPRSQGMDLNEKMMNFSFNLDIRGYRGEEALGELDRFMDSALMLGYPELRIVHGKGDGILRTLVRNHLRSYKQVAGMADEHADRGGQGVTLVKMK</sequence>
<comment type="caution">
    <text evidence="10">The sequence shown here is derived from an EMBL/GenBank/DDBJ whole genome shotgun (WGS) entry which is preliminary data.</text>
</comment>
<keyword evidence="8" id="KW-0175">Coiled coil</keyword>
<evidence type="ECO:0000256" key="4">
    <source>
        <dbReference type="ARBA" id="ARBA00022840"/>
    </source>
</evidence>
<keyword evidence="1 7" id="KW-0699">rRNA-binding</keyword>
<dbReference type="Pfam" id="PF00488">
    <property type="entry name" value="MutS_V"/>
    <property type="match status" value="1"/>
</dbReference>
<evidence type="ECO:0000259" key="9">
    <source>
        <dbReference type="PROSITE" id="PS50828"/>
    </source>
</evidence>
<dbReference type="SUPFAM" id="SSF52540">
    <property type="entry name" value="P-loop containing nucleoside triphosphate hydrolases"/>
    <property type="match status" value="1"/>
</dbReference>
<evidence type="ECO:0000313" key="11">
    <source>
        <dbReference type="Proteomes" id="UP000606008"/>
    </source>
</evidence>
<accession>A0ABX0QEY0</accession>